<reference evidence="3 4" key="1">
    <citation type="submission" date="2021-03" db="EMBL/GenBank/DDBJ databases">
        <authorList>
            <person name="Grouzdev D.S."/>
        </authorList>
    </citation>
    <scope>NUCLEOTIDE SEQUENCE [LARGE SCALE GENOMIC DNA]</scope>
    <source>
        <strain evidence="3 4">M50-1</strain>
    </source>
</reference>
<sequence length="682" mass="71207">MRHVLIFVFAFVLSACALIPPATEAPSPEPSPTVAPSPTAIVLANSLTAEVQGFRLNYPAGWATRQTGQVLQLAPDEATLDLASPGPALVLSIDAIPLDELTGRFGAAIAEDAEALFAWSSMAAQESGYVISPTRVLTLDGGAGVTAELRAPGAAGQLSAVLGSQMALRVLGQASAEAWPAEAALYQAILESIRLIPLPTPTPVPIVDRAEQPVVVDRGPDDFVLRLGGSAGPPDGRFVAARGLATAPDGTIYLAESRRGVWIFAADGDLIGTFEPQTILDAYDVAYGPEDDLFVADFGRNAIARFTADGTFVERWGSAGSGPDQFGFASPQRIAVSPEGNVYALDARPGPESGRIISSIVRFSPTGRALGRIELTPDLSPTDLAVDASGNVYLADTFGGVVKLGANGQELARFGDPALPEQFAAGAIDVDADGFIYLATYTEGILQLAPGGRVVARGGQPVTRGNLPAPGEFNLPNGIAAAPGGIVWVSDNSGEYSAITALRLQLDQEALAAAEEDTSATAESLGEESAPIPTLNPATLIRQWASEATASSFYAPDYDPAGATGPPDVVGCQDSPNAWAAATPDTLETLELRYATPVFAVGVVIYHSFNPDFVSQIELIDERGEVFTVYTGEPGPSETCPLARESTFPQTLTRIVGVRLTIDQRNGANWNEIDAVELLGVR</sequence>
<feature type="signal peptide" evidence="1">
    <location>
        <begin position="1"/>
        <end position="17"/>
    </location>
</feature>
<dbReference type="RefSeq" id="WP_135477160.1">
    <property type="nucleotide sequence ID" value="NZ_SIJK02000006.1"/>
</dbReference>
<evidence type="ECO:0000313" key="3">
    <source>
        <dbReference type="EMBL" id="MBP1465109.1"/>
    </source>
</evidence>
<name>A0ABS4D6P1_9CHLR</name>
<keyword evidence="1" id="KW-0732">Signal</keyword>
<feature type="domain" description="Pappalysin-1 SD scarf" evidence="2">
    <location>
        <begin position="541"/>
        <end position="680"/>
    </location>
</feature>
<gene>
    <name evidence="3" type="ORF">EYB53_005255</name>
</gene>
<dbReference type="InterPro" id="IPR050952">
    <property type="entry name" value="TRIM-NHL_E3_ligases"/>
</dbReference>
<dbReference type="EMBL" id="SIJK02000006">
    <property type="protein sequence ID" value="MBP1465109.1"/>
    <property type="molecule type" value="Genomic_DNA"/>
</dbReference>
<dbReference type="PROSITE" id="PS51257">
    <property type="entry name" value="PROKAR_LIPOPROTEIN"/>
    <property type="match status" value="1"/>
</dbReference>
<evidence type="ECO:0000256" key="1">
    <source>
        <dbReference type="SAM" id="SignalP"/>
    </source>
</evidence>
<dbReference type="Proteomes" id="UP001193081">
    <property type="component" value="Unassembled WGS sequence"/>
</dbReference>
<dbReference type="CDD" id="cd05819">
    <property type="entry name" value="NHL"/>
    <property type="match status" value="1"/>
</dbReference>
<dbReference type="InterPro" id="IPR011042">
    <property type="entry name" value="6-blade_b-propeller_TolB-like"/>
</dbReference>
<dbReference type="InterPro" id="IPR058897">
    <property type="entry name" value="PAPPA_SD_C"/>
</dbReference>
<keyword evidence="4" id="KW-1185">Reference proteome</keyword>
<evidence type="ECO:0000259" key="2">
    <source>
        <dbReference type="Pfam" id="PF25900"/>
    </source>
</evidence>
<dbReference type="Pfam" id="PF25900">
    <property type="entry name" value="PAPPA"/>
    <property type="match status" value="1"/>
</dbReference>
<dbReference type="PANTHER" id="PTHR24104">
    <property type="entry name" value="E3 UBIQUITIN-PROTEIN LIGASE NHLRC1-RELATED"/>
    <property type="match status" value="1"/>
</dbReference>
<protein>
    <submittedName>
        <fullName evidence="3">NHL repeat-containing protein</fullName>
    </submittedName>
</protein>
<proteinExistence type="predicted"/>
<comment type="caution">
    <text evidence="3">The sequence shown here is derived from an EMBL/GenBank/DDBJ whole genome shotgun (WGS) entry which is preliminary data.</text>
</comment>
<dbReference type="SUPFAM" id="SSF101898">
    <property type="entry name" value="NHL repeat"/>
    <property type="match status" value="1"/>
</dbReference>
<dbReference type="Gene3D" id="2.120.10.30">
    <property type="entry name" value="TolB, C-terminal domain"/>
    <property type="match status" value="1"/>
</dbReference>
<dbReference type="PANTHER" id="PTHR24104:SF25">
    <property type="entry name" value="PROTEIN LIN-41"/>
    <property type="match status" value="1"/>
</dbReference>
<evidence type="ECO:0000313" key="4">
    <source>
        <dbReference type="Proteomes" id="UP001193081"/>
    </source>
</evidence>
<accession>A0ABS4D6P1</accession>
<organism evidence="3 4">
    <name type="scientific">Candidatus Chloroploca mongolica</name>
    <dbReference type="NCBI Taxonomy" id="2528176"/>
    <lineage>
        <taxon>Bacteria</taxon>
        <taxon>Bacillati</taxon>
        <taxon>Chloroflexota</taxon>
        <taxon>Chloroflexia</taxon>
        <taxon>Chloroflexales</taxon>
        <taxon>Chloroflexineae</taxon>
        <taxon>Oscillochloridaceae</taxon>
        <taxon>Candidatus Chloroploca</taxon>
    </lineage>
</organism>
<feature type="chain" id="PRO_5045363673" evidence="1">
    <location>
        <begin position="18"/>
        <end position="682"/>
    </location>
</feature>